<feature type="compositionally biased region" description="Basic and acidic residues" evidence="2">
    <location>
        <begin position="473"/>
        <end position="488"/>
    </location>
</feature>
<dbReference type="PROSITE" id="PS51767">
    <property type="entry name" value="PEPTIDASE_A1"/>
    <property type="match status" value="1"/>
</dbReference>
<feature type="region of interest" description="Disordered" evidence="2">
    <location>
        <begin position="823"/>
        <end position="847"/>
    </location>
</feature>
<evidence type="ECO:0000259" key="4">
    <source>
        <dbReference type="PROSITE" id="PS51767"/>
    </source>
</evidence>
<dbReference type="GeneID" id="59333183"/>
<dbReference type="GO" id="GO:0000324">
    <property type="term" value="C:fungal-type vacuole"/>
    <property type="evidence" value="ECO:0007669"/>
    <property type="project" value="TreeGrafter"/>
</dbReference>
<comment type="similarity">
    <text evidence="1">Belongs to the peptidase A1 family.</text>
</comment>
<evidence type="ECO:0000313" key="5">
    <source>
        <dbReference type="EMBL" id="KAF6230434.1"/>
    </source>
</evidence>
<accession>A0A8H6FKZ8</accession>
<organism evidence="5 6">
    <name type="scientific">Letharia lupina</name>
    <dbReference type="NCBI Taxonomy" id="560253"/>
    <lineage>
        <taxon>Eukaryota</taxon>
        <taxon>Fungi</taxon>
        <taxon>Dikarya</taxon>
        <taxon>Ascomycota</taxon>
        <taxon>Pezizomycotina</taxon>
        <taxon>Lecanoromycetes</taxon>
        <taxon>OSLEUM clade</taxon>
        <taxon>Lecanoromycetidae</taxon>
        <taxon>Lecanorales</taxon>
        <taxon>Lecanorineae</taxon>
        <taxon>Parmeliaceae</taxon>
        <taxon>Letharia</taxon>
    </lineage>
</organism>
<evidence type="ECO:0000256" key="3">
    <source>
        <dbReference type="SAM" id="Phobius"/>
    </source>
</evidence>
<dbReference type="AlphaFoldDB" id="A0A8H6FKZ8"/>
<keyword evidence="3" id="KW-0472">Membrane</keyword>
<feature type="compositionally biased region" description="Basic and acidic residues" evidence="2">
    <location>
        <begin position="829"/>
        <end position="847"/>
    </location>
</feature>
<proteinExistence type="inferred from homology"/>
<dbReference type="GO" id="GO:0004190">
    <property type="term" value="F:aspartic-type endopeptidase activity"/>
    <property type="evidence" value="ECO:0007669"/>
    <property type="project" value="InterPro"/>
</dbReference>
<feature type="compositionally biased region" description="Low complexity" evidence="2">
    <location>
        <begin position="704"/>
        <end position="718"/>
    </location>
</feature>
<dbReference type="Proteomes" id="UP000593566">
    <property type="component" value="Unassembled WGS sequence"/>
</dbReference>
<keyword evidence="3" id="KW-0812">Transmembrane</keyword>
<feature type="compositionally biased region" description="Low complexity" evidence="2">
    <location>
        <begin position="728"/>
        <end position="737"/>
    </location>
</feature>
<protein>
    <recommendedName>
        <fullName evidence="4">Peptidase A1 domain-containing protein</fullName>
    </recommendedName>
</protein>
<evidence type="ECO:0000313" key="6">
    <source>
        <dbReference type="Proteomes" id="UP000593566"/>
    </source>
</evidence>
<feature type="compositionally biased region" description="Polar residues" evidence="2">
    <location>
        <begin position="756"/>
        <end position="768"/>
    </location>
</feature>
<dbReference type="PRINTS" id="PR00792">
    <property type="entry name" value="PEPSIN"/>
</dbReference>
<feature type="region of interest" description="Disordered" evidence="2">
    <location>
        <begin position="456"/>
        <end position="810"/>
    </location>
</feature>
<feature type="compositionally biased region" description="Low complexity" evidence="2">
    <location>
        <begin position="569"/>
        <end position="580"/>
    </location>
</feature>
<dbReference type="RefSeq" id="XP_037157691.1">
    <property type="nucleotide sequence ID" value="XM_037295690.1"/>
</dbReference>
<feature type="domain" description="Peptidase A1" evidence="4">
    <location>
        <begin position="24"/>
        <end position="373"/>
    </location>
</feature>
<dbReference type="Pfam" id="PF00026">
    <property type="entry name" value="Asp"/>
    <property type="match status" value="1"/>
</dbReference>
<feature type="transmembrane region" description="Helical" evidence="3">
    <location>
        <begin position="425"/>
        <end position="446"/>
    </location>
</feature>
<dbReference type="SUPFAM" id="SSF50630">
    <property type="entry name" value="Acid proteases"/>
    <property type="match status" value="1"/>
</dbReference>
<feature type="compositionally biased region" description="Low complexity" evidence="2">
    <location>
        <begin position="800"/>
        <end position="810"/>
    </location>
</feature>
<evidence type="ECO:0000256" key="2">
    <source>
        <dbReference type="SAM" id="MobiDB-lite"/>
    </source>
</evidence>
<dbReference type="EMBL" id="JACCJB010000002">
    <property type="protein sequence ID" value="KAF6230434.1"/>
    <property type="molecule type" value="Genomic_DNA"/>
</dbReference>
<dbReference type="GO" id="GO:0006508">
    <property type="term" value="P:proteolysis"/>
    <property type="evidence" value="ECO:0007669"/>
    <property type="project" value="InterPro"/>
</dbReference>
<feature type="compositionally biased region" description="Basic and acidic residues" evidence="2">
    <location>
        <begin position="508"/>
        <end position="522"/>
    </location>
</feature>
<name>A0A8H6FKZ8_9LECA</name>
<dbReference type="PANTHER" id="PTHR47966:SF51">
    <property type="entry name" value="BETA-SITE APP-CLEAVING ENZYME, ISOFORM A-RELATED"/>
    <property type="match status" value="1"/>
</dbReference>
<dbReference type="CDD" id="cd05471">
    <property type="entry name" value="pepsin_like"/>
    <property type="match status" value="1"/>
</dbReference>
<dbReference type="PANTHER" id="PTHR47966">
    <property type="entry name" value="BETA-SITE APP-CLEAVING ENZYME, ISOFORM A-RELATED"/>
    <property type="match status" value="1"/>
</dbReference>
<feature type="compositionally biased region" description="Low complexity" evidence="2">
    <location>
        <begin position="489"/>
        <end position="500"/>
    </location>
</feature>
<dbReference type="Gene3D" id="2.40.70.10">
    <property type="entry name" value="Acid Proteases"/>
    <property type="match status" value="2"/>
</dbReference>
<dbReference type="InterPro" id="IPR021109">
    <property type="entry name" value="Peptidase_aspartic_dom_sf"/>
</dbReference>
<evidence type="ECO:0000256" key="1">
    <source>
        <dbReference type="ARBA" id="ARBA00007447"/>
    </source>
</evidence>
<feature type="compositionally biased region" description="Low complexity" evidence="2">
    <location>
        <begin position="745"/>
        <end position="755"/>
    </location>
</feature>
<reference evidence="5 6" key="1">
    <citation type="journal article" date="2020" name="Genomics">
        <title>Complete, high-quality genomes from long-read metagenomic sequencing of two wolf lichen thalli reveals enigmatic genome architecture.</title>
        <authorList>
            <person name="McKenzie S.K."/>
            <person name="Walston R.F."/>
            <person name="Allen J.L."/>
        </authorList>
    </citation>
    <scope>NUCLEOTIDE SEQUENCE [LARGE SCALE GENOMIC DNA]</scope>
    <source>
        <strain evidence="5">WasteWater1</strain>
    </source>
</reference>
<feature type="compositionally biased region" description="Basic and acidic residues" evidence="2">
    <location>
        <begin position="591"/>
        <end position="602"/>
    </location>
</feature>
<dbReference type="InterPro" id="IPR001461">
    <property type="entry name" value="Aspartic_peptidase_A1"/>
</dbReference>
<dbReference type="InterPro" id="IPR034164">
    <property type="entry name" value="Pepsin-like_dom"/>
</dbReference>
<keyword evidence="6" id="KW-1185">Reference proteome</keyword>
<sequence>MQIEAAPIVVAPSGDFIGDDGPWSSFLINVGNPPQQLQVLVSTEVSSTWVVAPGGCGPAYPVNCTGARGGAYDSTKSSTWNVNALYSLAAETNLGNPYSASSQIGNFGYDTVGIPGQSDVANVSLDHQVIAAIETNTYYLGSLGLSSQNITFSTDSSDTSPSFLGSLRNENLIPSLSFGYTAGASYRQNGTNGSLTLGGYDASRLVPNDVSFTFAPMVTRQLVVSLQSITYSNSTTQTPLLSQGILALVDSTVPYLWLPESTCEAFQQAFGLTLDPIHNLYTVNDSSHEANIKQNASIVFQLSNSLTGGSPSINITLPYASFDLIATAPLISSQTRFFPLQRGSDDTQYTLGRTFLQESFLIVDYEQSNFSISQAIFDTSAPSHIVAISHANTTGTGTTTANPTSSNTAIVKTTDNGSHGIGTGAIAGIAIAIVLIATLCGSFFIFRSLRRKRQSQKLAMAPVEEPGAMSDIESDRKHDFSDQPEVKKNTTTTVTVAEVPMTPPLSEADGHEFFAPFGEKRRPQSRIMELPAEPVDRSEMPSPSPEELRSELSTPEPKWNYPELPSPDPSQELPSPSLSSTDSGHRSPNLEQRRSPSLENRRSALTSPEPRLPIQRPDSQRADSSESEAGWTRDGMPTGPFHRRYQSDESDMPSTSTRPRHSRMDSSDSEAFIHSNRIDESSAESESPSSYIRPHILHVDSSESESPISPPSMSSSASRQRDLRMDSSSESENGISSATPRRGGFSSTFHSSSSTRPATTFHSSSSSRPGIRRLSAVPRPATQRTNTGDSDTWETRLESASESNSSAAGSRFGSIVIRHQHGESAGNIEAREGLLDDENVTRHDGQI</sequence>
<keyword evidence="3" id="KW-1133">Transmembrane helix</keyword>
<comment type="caution">
    <text evidence="5">The sequence shown here is derived from an EMBL/GenBank/DDBJ whole genome shotgun (WGS) entry which is preliminary data.</text>
</comment>
<gene>
    <name evidence="5" type="ORF">HO133_004777</name>
</gene>
<dbReference type="InterPro" id="IPR033121">
    <property type="entry name" value="PEPTIDASE_A1"/>
</dbReference>